<keyword evidence="3" id="KW-0804">Transcription</keyword>
<dbReference type="SUPFAM" id="SSF46785">
    <property type="entry name" value="Winged helix' DNA-binding domain"/>
    <property type="match status" value="1"/>
</dbReference>
<keyword evidence="1" id="KW-0805">Transcription regulation</keyword>
<dbReference type="EMBL" id="SLWV01000004">
    <property type="protein sequence ID" value="TCO78735.1"/>
    <property type="molecule type" value="Genomic_DNA"/>
</dbReference>
<proteinExistence type="predicted"/>
<dbReference type="AlphaFoldDB" id="A0A4R2LHC7"/>
<organism evidence="5 6">
    <name type="scientific">Marinisporobacter balticus</name>
    <dbReference type="NCBI Taxonomy" id="2018667"/>
    <lineage>
        <taxon>Bacteria</taxon>
        <taxon>Bacillati</taxon>
        <taxon>Bacillota</taxon>
        <taxon>Clostridia</taxon>
        <taxon>Peptostreptococcales</taxon>
        <taxon>Thermotaleaceae</taxon>
        <taxon>Marinisporobacter</taxon>
    </lineage>
</organism>
<dbReference type="SMART" id="SM00345">
    <property type="entry name" value="HTH_GNTR"/>
    <property type="match status" value="1"/>
</dbReference>
<evidence type="ECO:0000256" key="3">
    <source>
        <dbReference type="ARBA" id="ARBA00023163"/>
    </source>
</evidence>
<dbReference type="Gene3D" id="1.20.120.530">
    <property type="entry name" value="GntR ligand-binding domain-like"/>
    <property type="match status" value="1"/>
</dbReference>
<dbReference type="PRINTS" id="PR00035">
    <property type="entry name" value="HTHGNTR"/>
</dbReference>
<keyword evidence="2" id="KW-0238">DNA-binding</keyword>
<dbReference type="CDD" id="cd07377">
    <property type="entry name" value="WHTH_GntR"/>
    <property type="match status" value="1"/>
</dbReference>
<dbReference type="PROSITE" id="PS50949">
    <property type="entry name" value="HTH_GNTR"/>
    <property type="match status" value="1"/>
</dbReference>
<dbReference type="PANTHER" id="PTHR43537">
    <property type="entry name" value="TRANSCRIPTIONAL REGULATOR, GNTR FAMILY"/>
    <property type="match status" value="1"/>
</dbReference>
<evidence type="ECO:0000259" key="4">
    <source>
        <dbReference type="PROSITE" id="PS50949"/>
    </source>
</evidence>
<feature type="domain" description="HTH gntR-type" evidence="4">
    <location>
        <begin position="15"/>
        <end position="82"/>
    </location>
</feature>
<protein>
    <submittedName>
        <fullName evidence="5">GntR family transcriptional regulator</fullName>
    </submittedName>
</protein>
<accession>A0A4R2LHC7</accession>
<dbReference type="GO" id="GO:0043565">
    <property type="term" value="F:sequence-specific DNA binding"/>
    <property type="evidence" value="ECO:0007669"/>
    <property type="project" value="InterPro"/>
</dbReference>
<dbReference type="Pfam" id="PF07729">
    <property type="entry name" value="FCD"/>
    <property type="match status" value="1"/>
</dbReference>
<dbReference type="PANTHER" id="PTHR43537:SF24">
    <property type="entry name" value="GLUCONATE OPERON TRANSCRIPTIONAL REPRESSOR"/>
    <property type="match status" value="1"/>
</dbReference>
<dbReference type="InterPro" id="IPR036388">
    <property type="entry name" value="WH-like_DNA-bd_sf"/>
</dbReference>
<gene>
    <name evidence="5" type="ORF">EV214_104122</name>
</gene>
<dbReference type="PRINTS" id="PR00033">
    <property type="entry name" value="HTHASNC"/>
</dbReference>
<dbReference type="Pfam" id="PF00392">
    <property type="entry name" value="GntR"/>
    <property type="match status" value="1"/>
</dbReference>
<evidence type="ECO:0000313" key="5">
    <source>
        <dbReference type="EMBL" id="TCO78735.1"/>
    </source>
</evidence>
<evidence type="ECO:0000256" key="1">
    <source>
        <dbReference type="ARBA" id="ARBA00023015"/>
    </source>
</evidence>
<dbReference type="InterPro" id="IPR011711">
    <property type="entry name" value="GntR_C"/>
</dbReference>
<evidence type="ECO:0000313" key="6">
    <source>
        <dbReference type="Proteomes" id="UP000294919"/>
    </source>
</evidence>
<dbReference type="Proteomes" id="UP000294919">
    <property type="component" value="Unassembled WGS sequence"/>
</dbReference>
<dbReference type="InterPro" id="IPR008920">
    <property type="entry name" value="TF_FadR/GntR_C"/>
</dbReference>
<dbReference type="InterPro" id="IPR000485">
    <property type="entry name" value="AsnC-type_HTH_dom"/>
</dbReference>
<name>A0A4R2LHC7_9FIRM</name>
<reference evidence="5 6" key="1">
    <citation type="submission" date="2019-03" db="EMBL/GenBank/DDBJ databases">
        <title>Genomic Encyclopedia of Type Strains, Phase IV (KMG-IV): sequencing the most valuable type-strain genomes for metagenomic binning, comparative biology and taxonomic classification.</title>
        <authorList>
            <person name="Goeker M."/>
        </authorList>
    </citation>
    <scope>NUCLEOTIDE SEQUENCE [LARGE SCALE GENOMIC DNA]</scope>
    <source>
        <strain evidence="5 6">DSM 102940</strain>
    </source>
</reference>
<dbReference type="InterPro" id="IPR000524">
    <property type="entry name" value="Tscrpt_reg_HTH_GntR"/>
</dbReference>
<comment type="caution">
    <text evidence="5">The sequence shown here is derived from an EMBL/GenBank/DDBJ whole genome shotgun (WGS) entry which is preliminary data.</text>
</comment>
<dbReference type="InterPro" id="IPR036390">
    <property type="entry name" value="WH_DNA-bd_sf"/>
</dbReference>
<dbReference type="SUPFAM" id="SSF48008">
    <property type="entry name" value="GntR ligand-binding domain-like"/>
    <property type="match status" value="1"/>
</dbReference>
<dbReference type="Gene3D" id="1.10.10.10">
    <property type="entry name" value="Winged helix-like DNA-binding domain superfamily/Winged helix DNA-binding domain"/>
    <property type="match status" value="1"/>
</dbReference>
<dbReference type="SMART" id="SM00895">
    <property type="entry name" value="FCD"/>
    <property type="match status" value="1"/>
</dbReference>
<evidence type="ECO:0000256" key="2">
    <source>
        <dbReference type="ARBA" id="ARBA00023125"/>
    </source>
</evidence>
<sequence>MLMNRLSELNLQNYRPLRDVVFENLRNAILNGDLKPSERLMEVQIAEQLGVSRTPVREAIRKLELEGLVIMVARKGAYVADVSIKDILDVLEVRSVLEGLAASLAAERMAEEELEKLELISYHFKRCLESGDTDGMIEKDMQFHDAILYSTRNAKLIQISQGLQEQVQRFRITYFVEYNQSKEVLSEHQQILESIANRDAEKAQKAAQHHIEELENIIVKFANKTK</sequence>
<dbReference type="GO" id="GO:0003700">
    <property type="term" value="F:DNA-binding transcription factor activity"/>
    <property type="evidence" value="ECO:0007669"/>
    <property type="project" value="InterPro"/>
</dbReference>
<keyword evidence="6" id="KW-1185">Reference proteome</keyword>